<evidence type="ECO:0000313" key="4">
    <source>
        <dbReference type="EMBL" id="CAI9084564.1"/>
    </source>
</evidence>
<gene>
    <name evidence="4" type="ORF">MFUM_0158</name>
</gene>
<name>A0ABN8XDE7_9BACT</name>
<dbReference type="Gene3D" id="3.20.20.30">
    <property type="entry name" value="Luciferase-like domain"/>
    <property type="match status" value="1"/>
</dbReference>
<keyword evidence="1" id="KW-0560">Oxidoreductase</keyword>
<dbReference type="PANTHER" id="PTHR30137">
    <property type="entry name" value="LUCIFERASE-LIKE MONOOXYGENASE"/>
    <property type="match status" value="1"/>
</dbReference>
<dbReference type="EMBL" id="OX458932">
    <property type="protein sequence ID" value="CAI9084564.1"/>
    <property type="molecule type" value="Genomic_DNA"/>
</dbReference>
<dbReference type="Pfam" id="PF00296">
    <property type="entry name" value="Bac_luciferase"/>
    <property type="match status" value="1"/>
</dbReference>
<accession>A0ABN8XDE7</accession>
<evidence type="ECO:0000259" key="3">
    <source>
        <dbReference type="Pfam" id="PF00296"/>
    </source>
</evidence>
<organism evidence="4 5">
    <name type="scientific">Candidatus Methylacidiphilum fumarolicum</name>
    <dbReference type="NCBI Taxonomy" id="591154"/>
    <lineage>
        <taxon>Bacteria</taxon>
        <taxon>Pseudomonadati</taxon>
        <taxon>Verrucomicrobiota</taxon>
        <taxon>Methylacidiphilae</taxon>
        <taxon>Methylacidiphilales</taxon>
        <taxon>Methylacidiphilaceae</taxon>
        <taxon>Methylacidiphilum (ex Ratnadevi et al. 2023)</taxon>
    </lineage>
</organism>
<evidence type="ECO:0000313" key="5">
    <source>
        <dbReference type="Proteomes" id="UP001161497"/>
    </source>
</evidence>
<protein>
    <submittedName>
        <fullName evidence="4">Luciferase-like, subgroup</fullName>
    </submittedName>
</protein>
<dbReference type="InterPro" id="IPR011251">
    <property type="entry name" value="Luciferase-like_dom"/>
</dbReference>
<dbReference type="SUPFAM" id="SSF51679">
    <property type="entry name" value="Bacterial luciferase-like"/>
    <property type="match status" value="1"/>
</dbReference>
<evidence type="ECO:0000256" key="2">
    <source>
        <dbReference type="ARBA" id="ARBA00023033"/>
    </source>
</evidence>
<reference evidence="4" key="1">
    <citation type="submission" date="2023-03" db="EMBL/GenBank/DDBJ databases">
        <authorList>
            <person name="Cremers G."/>
            <person name="Picone N."/>
        </authorList>
    </citation>
    <scope>NUCLEOTIDE SEQUENCE</scope>
    <source>
        <strain evidence="4">Sample_alias</strain>
    </source>
</reference>
<dbReference type="InterPro" id="IPR050766">
    <property type="entry name" value="Bact_Lucif_Oxidored"/>
</dbReference>
<dbReference type="RefSeq" id="WP_009058103.1">
    <property type="nucleotide sequence ID" value="NZ_JAHXRZ010000003.1"/>
</dbReference>
<dbReference type="InterPro" id="IPR036661">
    <property type="entry name" value="Luciferase-like_sf"/>
</dbReference>
<dbReference type="Proteomes" id="UP001161497">
    <property type="component" value="Chromosome"/>
</dbReference>
<keyword evidence="2" id="KW-0503">Monooxygenase</keyword>
<evidence type="ECO:0000256" key="1">
    <source>
        <dbReference type="ARBA" id="ARBA00023002"/>
    </source>
</evidence>
<sequence length="345" mass="38314">MEIGLSGCGGGLESEGEVRDWLVLAEEVESLGFSSLWINEEHFQSRAHTGAARNCVDPMVLAGALAAKTSRLRIGFSALLLPLHHPIRMAEAIATLDRISGGRIDFGISRGGNQRYFDAFGVDPARADEAFITSLRQILDCWREEPLSLGANSYCILPKPVQRPHPPIYIATYHKERARWAAEQGFYLIQHGIQSPTHLATILSAYRSGGGRPEQVPVGRFLYVSNDDRSAYRELFPVIEELTAFLRKIGITKRGVLTEEELIPERFYQEIVIAGGPATCAEHLRSMRELYGIRRVNGLCSFFGFLPRDLLFRSLTLIAREVLPLLREDSSTGNVATIPGVSYAE</sequence>
<dbReference type="PANTHER" id="PTHR30137:SF8">
    <property type="entry name" value="BLR5498 PROTEIN"/>
    <property type="match status" value="1"/>
</dbReference>
<proteinExistence type="predicted"/>
<keyword evidence="5" id="KW-1185">Reference proteome</keyword>
<feature type="domain" description="Luciferase-like" evidence="3">
    <location>
        <begin position="11"/>
        <end position="290"/>
    </location>
</feature>